<dbReference type="Proteomes" id="UP000325411">
    <property type="component" value="Unassembled WGS sequence"/>
</dbReference>
<dbReference type="AlphaFoldDB" id="A0A5M9GVX5"/>
<proteinExistence type="predicted"/>
<gene>
    <name evidence="4" type="ORF">BACERE00174_00893</name>
    <name evidence="2" type="ORF">FYW06_12175</name>
    <name evidence="3" type="ORF">P6U22_10395</name>
</gene>
<dbReference type="PANTHER" id="PTHR12526">
    <property type="entry name" value="GLYCOSYLTRANSFERASE"/>
    <property type="match status" value="1"/>
</dbReference>
<feature type="domain" description="Glycosyl transferase family 1" evidence="1">
    <location>
        <begin position="215"/>
        <end position="383"/>
    </location>
</feature>
<dbReference type="EMBL" id="FWYW01000047">
    <property type="protein sequence ID" value="SMD67161.1"/>
    <property type="molecule type" value="Genomic_DNA"/>
</dbReference>
<reference evidence="4 5" key="1">
    <citation type="submission" date="2017-04" db="EMBL/GenBank/DDBJ databases">
        <authorList>
            <person name="Criscuolo A."/>
        </authorList>
    </citation>
    <scope>NUCLEOTIDE SEQUENCE [LARGE SCALE GENOMIC DNA]</scope>
    <source>
        <strain evidence="4">16-00174</strain>
    </source>
</reference>
<dbReference type="Proteomes" id="UP000194422">
    <property type="component" value="Unassembled WGS sequence"/>
</dbReference>
<dbReference type="PANTHER" id="PTHR12526:SF630">
    <property type="entry name" value="GLYCOSYLTRANSFERASE"/>
    <property type="match status" value="1"/>
</dbReference>
<evidence type="ECO:0000313" key="2">
    <source>
        <dbReference type="EMBL" id="KAA8478079.1"/>
    </source>
</evidence>
<evidence type="ECO:0000313" key="7">
    <source>
        <dbReference type="Proteomes" id="UP001221338"/>
    </source>
</evidence>
<dbReference type="Proteomes" id="UP001221338">
    <property type="component" value="Unassembled WGS sequence"/>
</dbReference>
<dbReference type="EMBL" id="JARPRV010000004">
    <property type="protein sequence ID" value="MDG0941606.1"/>
    <property type="molecule type" value="Genomic_DNA"/>
</dbReference>
<dbReference type="InterPro" id="IPR001296">
    <property type="entry name" value="Glyco_trans_1"/>
</dbReference>
<evidence type="ECO:0000313" key="3">
    <source>
        <dbReference type="EMBL" id="MDG0941606.1"/>
    </source>
</evidence>
<reference evidence="3 7" key="3">
    <citation type="submission" date="2023-03" db="EMBL/GenBank/DDBJ databases">
        <title>Genetic diversity of Bacillus cereus sensu lato isolates from Slovenia.</title>
        <authorList>
            <person name="Abdelli M."/>
        </authorList>
    </citation>
    <scope>NUCLEOTIDE SEQUENCE [LARGE SCALE GENOMIC DNA]</scope>
    <source>
        <strain evidence="3 7">SIBC61B</strain>
    </source>
</reference>
<accession>A0A5M9GVX5</accession>
<protein>
    <submittedName>
        <fullName evidence="2">Glycosyltransferase family 4 protein</fullName>
    </submittedName>
    <submittedName>
        <fullName evidence="4">Putative glycosyl transferase</fullName>
    </submittedName>
</protein>
<dbReference type="RefSeq" id="WP_000742548.1">
    <property type="nucleotide sequence ID" value="NZ_CP040880.1"/>
</dbReference>
<evidence type="ECO:0000313" key="4">
    <source>
        <dbReference type="EMBL" id="SMD67161.1"/>
    </source>
</evidence>
<organism evidence="2 6">
    <name type="scientific">Bacillus paranthracis</name>
    <dbReference type="NCBI Taxonomy" id="2026186"/>
    <lineage>
        <taxon>Bacteria</taxon>
        <taxon>Bacillati</taxon>
        <taxon>Bacillota</taxon>
        <taxon>Bacilli</taxon>
        <taxon>Bacillales</taxon>
        <taxon>Bacillaceae</taxon>
        <taxon>Bacillus</taxon>
        <taxon>Bacillus cereus group</taxon>
    </lineage>
</organism>
<keyword evidence="2" id="KW-0808">Transferase</keyword>
<keyword evidence="7" id="KW-1185">Reference proteome</keyword>
<dbReference type="EMBL" id="VXCE01000007">
    <property type="protein sequence ID" value="KAA8478079.1"/>
    <property type="molecule type" value="Genomic_DNA"/>
</dbReference>
<dbReference type="Pfam" id="PF00534">
    <property type="entry name" value="Glycos_transf_1"/>
    <property type="match status" value="1"/>
</dbReference>
<dbReference type="CDD" id="cd03794">
    <property type="entry name" value="GT4_WbuB-like"/>
    <property type="match status" value="1"/>
</dbReference>
<dbReference type="Gene3D" id="3.40.50.2000">
    <property type="entry name" value="Glycogen Phosphorylase B"/>
    <property type="match status" value="2"/>
</dbReference>
<comment type="caution">
    <text evidence="2">The sequence shown here is derived from an EMBL/GenBank/DDBJ whole genome shotgun (WGS) entry which is preliminary data.</text>
</comment>
<evidence type="ECO:0000259" key="1">
    <source>
        <dbReference type="Pfam" id="PF00534"/>
    </source>
</evidence>
<name>A0A5M9GVX5_9BACI</name>
<reference evidence="2 6" key="2">
    <citation type="submission" date="2019-09" db="EMBL/GenBank/DDBJ databases">
        <authorList>
            <person name="Geng P."/>
            <person name="Wan X."/>
            <person name="Zhou G."/>
            <person name="Yuan Z."/>
            <person name="Hu X."/>
        </authorList>
    </citation>
    <scope>NUCLEOTIDE SEQUENCE [LARGE SCALE GENOMIC DNA]</scope>
    <source>
        <strain evidence="2 6">EFR-4</strain>
    </source>
</reference>
<dbReference type="GO" id="GO:0016757">
    <property type="term" value="F:glycosyltransferase activity"/>
    <property type="evidence" value="ECO:0007669"/>
    <property type="project" value="InterPro"/>
</dbReference>
<dbReference type="SUPFAM" id="SSF53756">
    <property type="entry name" value="UDP-Glycosyltransferase/glycogen phosphorylase"/>
    <property type="match status" value="1"/>
</dbReference>
<sequence>MKKNVLIMCQYFYPEYVSSATLPTELAEDLIEKGLSVDILCGYPKEYYEGKEVPIKEQYKGINISRVKYTEFNNKSKVGRIANFFSFFMAILLKFPSLFKYECVLVYSNPPILPLIPYLISRITKTKFIFVAFDIYPDNALKLGAIKKGGFIEKLMIGINKRVYGYASNIVALGNEMKHYMVKQTLVSEAEKIKVIPNWYSANKITDDTTVFNKEFQELREKWPFIVLYSGNMGTAQDMDTILECVSMLKNRDDVLFIFTGHGNKASYVKEYLNSNEIKNAKVDGFLLGSDYTDILKISDVCLVSLAAGIEGIGVPSKTYGYLAAGKPVLAIMSDKTDIAKNLHEYNAGGSVIQGEAEKLKVLIMKYMGNRGELKKASINAKKIFEDLYDREICTDMYYHMITEAINKGKL</sequence>
<evidence type="ECO:0000313" key="5">
    <source>
        <dbReference type="Proteomes" id="UP000194422"/>
    </source>
</evidence>
<evidence type="ECO:0000313" key="6">
    <source>
        <dbReference type="Proteomes" id="UP000325411"/>
    </source>
</evidence>